<dbReference type="AlphaFoldDB" id="A0A3R7D924"/>
<accession>A0A3R7D924</accession>
<sequence length="59" mass="6923">MALRVHLSLSLPITGIPDESPRAPDREDPRWLLNCQKLRTDLRCIDSAEVDYFCYNDFR</sequence>
<evidence type="ECO:0000313" key="2">
    <source>
        <dbReference type="Proteomes" id="UP000286415"/>
    </source>
</evidence>
<dbReference type="InParanoid" id="A0A3R7D924"/>
<gene>
    <name evidence="1" type="ORF">CSKR_114352</name>
</gene>
<name>A0A3R7D924_CLOSI</name>
<keyword evidence="2" id="KW-1185">Reference proteome</keyword>
<comment type="caution">
    <text evidence="1">The sequence shown here is derived from an EMBL/GenBank/DDBJ whole genome shotgun (WGS) entry which is preliminary data.</text>
</comment>
<dbReference type="Proteomes" id="UP000286415">
    <property type="component" value="Unassembled WGS sequence"/>
</dbReference>
<proteinExistence type="predicted"/>
<reference evidence="1 2" key="1">
    <citation type="journal article" date="2018" name="Biotechnol. Adv.">
        <title>Improved genomic resources and new bioinformatic workflow for the carcinogenic parasite Clonorchis sinensis: Biotechnological implications.</title>
        <authorList>
            <person name="Wang D."/>
            <person name="Korhonen P.K."/>
            <person name="Gasser R.B."/>
            <person name="Young N.D."/>
        </authorList>
    </citation>
    <scope>NUCLEOTIDE SEQUENCE [LARGE SCALE GENOMIC DNA]</scope>
    <source>
        <strain evidence="1">Cs-k2</strain>
    </source>
</reference>
<reference evidence="1 2" key="2">
    <citation type="journal article" date="2021" name="Genomics">
        <title>High-quality reference genome for Clonorchis sinensis.</title>
        <authorList>
            <person name="Young N.D."/>
            <person name="Stroehlein A.J."/>
            <person name="Kinkar L."/>
            <person name="Wang T."/>
            <person name="Sohn W.M."/>
            <person name="Chang B.C.H."/>
            <person name="Kaur P."/>
            <person name="Weisz D."/>
            <person name="Dudchenko O."/>
            <person name="Aiden E.L."/>
            <person name="Korhonen P.K."/>
            <person name="Gasser R.B."/>
        </authorList>
    </citation>
    <scope>NUCLEOTIDE SEQUENCE [LARGE SCALE GENOMIC DNA]</scope>
    <source>
        <strain evidence="1">Cs-k2</strain>
    </source>
</reference>
<protein>
    <submittedName>
        <fullName evidence="1">Uncharacterized protein</fullName>
    </submittedName>
</protein>
<dbReference type="EMBL" id="NIRI02000042">
    <property type="protein sequence ID" value="KAG5447970.1"/>
    <property type="molecule type" value="Genomic_DNA"/>
</dbReference>
<organism evidence="1 2">
    <name type="scientific">Clonorchis sinensis</name>
    <name type="common">Chinese liver fluke</name>
    <dbReference type="NCBI Taxonomy" id="79923"/>
    <lineage>
        <taxon>Eukaryota</taxon>
        <taxon>Metazoa</taxon>
        <taxon>Spiralia</taxon>
        <taxon>Lophotrochozoa</taxon>
        <taxon>Platyhelminthes</taxon>
        <taxon>Trematoda</taxon>
        <taxon>Digenea</taxon>
        <taxon>Opisthorchiida</taxon>
        <taxon>Opisthorchiata</taxon>
        <taxon>Opisthorchiidae</taxon>
        <taxon>Clonorchis</taxon>
    </lineage>
</organism>
<evidence type="ECO:0000313" key="1">
    <source>
        <dbReference type="EMBL" id="KAG5447970.1"/>
    </source>
</evidence>